<evidence type="ECO:0000313" key="4">
    <source>
        <dbReference type="EMBL" id="CAH2318356.1"/>
    </source>
</evidence>
<evidence type="ECO:0000313" key="5">
    <source>
        <dbReference type="Proteomes" id="UP001295444"/>
    </source>
</evidence>
<dbReference type="SUPFAM" id="SSF53300">
    <property type="entry name" value="vWA-like"/>
    <property type="match status" value="1"/>
</dbReference>
<dbReference type="PROSITE" id="PS51468">
    <property type="entry name" value="VIT"/>
    <property type="match status" value="1"/>
</dbReference>
<name>A0AAD1T5Z7_PELCU</name>
<feature type="domain" description="VIT" evidence="3">
    <location>
        <begin position="173"/>
        <end position="309"/>
    </location>
</feature>
<dbReference type="Pfam" id="PF13757">
    <property type="entry name" value="VIT_2"/>
    <property type="match status" value="1"/>
</dbReference>
<gene>
    <name evidence="4" type="ORF">PECUL_23A028715</name>
</gene>
<feature type="region of interest" description="Disordered" evidence="1">
    <location>
        <begin position="812"/>
        <end position="834"/>
    </location>
</feature>
<feature type="region of interest" description="Disordered" evidence="1">
    <location>
        <begin position="753"/>
        <end position="778"/>
    </location>
</feature>
<sequence length="1484" mass="163842">MPSGRLLPKYSLRSASHATAILRAPRASQSYRIGPDVVLRRTSESLQYRCSLLEAITLNICYRRKRWKVDDSRSLTTIETSFGNSITFIHGDESAGPSCRNDSSGLRRDPWIHPGPQETLVAAACCELISFSPPENHKQDWFTLSLALYYSKSCYLCPHQGPHTNRDNLRKDCKMPGLLNRITGSPLPLTAAEISSCVSGYALGMTASLTYSNPESQPVEALFVYPLNEHTVVVGFEAVICRRIVTVQIKDKAKMDESYYDYCSMSSGRLPEGNGRILLDEDLERIIFVANLGAVPSQESVSVLISTSSELPTLSSGAVRVLLPPVCIPRVSPCSADYSLSSATPLRLRETGLSGSSKKLCLATLLETEAVNSVEYELTFHLEIRAPYLLAGVESPTHEIRADADPSAPSAKSIVITLANKHTYDRPVEILIHPSAPRRQKLLVYEGESFRADYSHSLRSHSLIFCVKVFSNAIKATEIIRKRLIKDICHNPVVMLNFCPNLTAAQTGLSKTQGEFIFLLDRSGSMSGVNITRVRDAMLVILKSLMPTSLFNVIGFGSTFKSLFPCSQSYNEENLAIACESIKRLRADMGGTNILDPLNWIIRQPVCRGYPRLLFLLTDGAVSNTGKVIELIRHHSSFTRCYSFGIGQNACRRLVQGVASVSKGSAEFLVEGERLQTKMLNSLKKSMAPVLSDVTVEWVFPESTEVLISPISSSFLFPGDRLVGYGVVCSTSRYLTNPRTDKRRRYSMMHSQESGSSVFFQSQDDSSGSGSSKSHQDANLPLAQSNEFLVTKEDQLGESDFAMEQGVQRRAYSTSQIADHESSAKVHTSSDPSTAQEKSQLCRIQIQELICWCQAESETHWRYCGTHLLLRPWASPSVKKSQECINSSLSVSPFVSTTKIRGAGARRPSLLQQSCLSFCLDGDSPVTHESIQAAGTGRSTTQQETTLSLKSSSDSQPFSSPGEMDCNHPCFTFETETSSESSQEQVSGPKGPPSHSQSMCKAVVRGLRQNQPVQWEIAFDIQELFKEHENRDDDESDLWNETFHHLAAKSIIRDFEQLAERESDIEHGPGRRFQLNAIHASKACNVISKYTAFVPVDLSSNSYLPSIVEYANTGAALRQGSQRSLNSGSRRLRGFSIGLGRSQSTCVSDSSDDRFYNTDENAASPCTTPVSSGWERCSFPQAPQRSPSVSSSHSQRSIESLFAARLSLNKTRLLTRAAKGFMIKSPGKSGEESEIEKNIDYLPLVSLQLACGAFLLTQAFADATNIPLEKLKWTSPFNSHRAALSPLSHGSSPSRKEVHLPAGTANLLAPETDYHSTVNGFGEEVAQQTRTRHLSSSSAESPSRLFKTENELSLPVLSLRRFSSPESTQDSSSTHTDSGLGSESDTSELQSWMENIEEQRRSQPESMVWATAVALAWLENSSAAYFIEWELLAAKADRWLCRQQIPEGRTLATVKSAAQQLFVLLRHWDENLQFNVLCYNPSSV</sequence>
<dbReference type="InterPro" id="IPR013694">
    <property type="entry name" value="VIT"/>
</dbReference>
<evidence type="ECO:0000256" key="1">
    <source>
        <dbReference type="SAM" id="MobiDB-lite"/>
    </source>
</evidence>
<feature type="region of interest" description="Disordered" evidence="1">
    <location>
        <begin position="932"/>
        <end position="999"/>
    </location>
</feature>
<organism evidence="4 5">
    <name type="scientific">Pelobates cultripes</name>
    <name type="common">Western spadefoot toad</name>
    <dbReference type="NCBI Taxonomy" id="61616"/>
    <lineage>
        <taxon>Eukaryota</taxon>
        <taxon>Metazoa</taxon>
        <taxon>Chordata</taxon>
        <taxon>Craniata</taxon>
        <taxon>Vertebrata</taxon>
        <taxon>Euteleostomi</taxon>
        <taxon>Amphibia</taxon>
        <taxon>Batrachia</taxon>
        <taxon>Anura</taxon>
        <taxon>Pelobatoidea</taxon>
        <taxon>Pelobatidae</taxon>
        <taxon>Pelobates</taxon>
    </lineage>
</organism>
<feature type="compositionally biased region" description="Low complexity" evidence="1">
    <location>
        <begin position="754"/>
        <end position="773"/>
    </location>
</feature>
<feature type="compositionally biased region" description="Polar residues" evidence="1">
    <location>
        <begin position="937"/>
        <end position="947"/>
    </location>
</feature>
<dbReference type="PROSITE" id="PS50234">
    <property type="entry name" value="VWFA"/>
    <property type="match status" value="1"/>
</dbReference>
<feature type="domain" description="VWFA" evidence="2">
    <location>
        <begin position="515"/>
        <end position="687"/>
    </location>
</feature>
<feature type="compositionally biased region" description="Polar residues" evidence="1">
    <location>
        <begin position="825"/>
        <end position="834"/>
    </location>
</feature>
<evidence type="ECO:0000259" key="2">
    <source>
        <dbReference type="PROSITE" id="PS50234"/>
    </source>
</evidence>
<feature type="compositionally biased region" description="Polar residues" evidence="1">
    <location>
        <begin position="1379"/>
        <end position="1389"/>
    </location>
</feature>
<dbReference type="EMBL" id="OW240921">
    <property type="protein sequence ID" value="CAH2318356.1"/>
    <property type="molecule type" value="Genomic_DNA"/>
</dbReference>
<proteinExistence type="predicted"/>
<feature type="region of interest" description="Disordered" evidence="1">
    <location>
        <begin position="1362"/>
        <end position="1389"/>
    </location>
</feature>
<dbReference type="SMART" id="SM00327">
    <property type="entry name" value="VWA"/>
    <property type="match status" value="1"/>
</dbReference>
<feature type="compositionally biased region" description="Low complexity" evidence="1">
    <location>
        <begin position="971"/>
        <end position="985"/>
    </location>
</feature>
<dbReference type="PANTHER" id="PTHR46299:SF1">
    <property type="entry name" value="VON WILLEBRAND FACTOR A DOMAIN-CONTAINING PROTEIN 5B1"/>
    <property type="match status" value="1"/>
</dbReference>
<feature type="compositionally biased region" description="Low complexity" evidence="1">
    <location>
        <begin position="1364"/>
        <end position="1378"/>
    </location>
</feature>
<dbReference type="PANTHER" id="PTHR46299">
    <property type="entry name" value="VON WILLEBRAND FACTOR A DOMAIN-CONTAINING PROTEIN 5B2-RELATED"/>
    <property type="match status" value="1"/>
</dbReference>
<evidence type="ECO:0008006" key="6">
    <source>
        <dbReference type="Google" id="ProtNLM"/>
    </source>
</evidence>
<dbReference type="Pfam" id="PF13768">
    <property type="entry name" value="VWA_3"/>
    <property type="match status" value="1"/>
</dbReference>
<dbReference type="InterPro" id="IPR036465">
    <property type="entry name" value="vWFA_dom_sf"/>
</dbReference>
<dbReference type="InterPro" id="IPR052627">
    <property type="entry name" value="VWA_domain-containing"/>
</dbReference>
<dbReference type="InterPro" id="IPR002035">
    <property type="entry name" value="VWF_A"/>
</dbReference>
<feature type="compositionally biased region" description="Low complexity" evidence="1">
    <location>
        <begin position="948"/>
        <end position="960"/>
    </location>
</feature>
<dbReference type="Proteomes" id="UP001295444">
    <property type="component" value="Chromosome 10"/>
</dbReference>
<accession>A0AAD1T5Z7</accession>
<keyword evidence="5" id="KW-1185">Reference proteome</keyword>
<protein>
    <recommendedName>
        <fullName evidence="6">von Willebrand factor A domain containing 5B1</fullName>
    </recommendedName>
</protein>
<evidence type="ECO:0000259" key="3">
    <source>
        <dbReference type="PROSITE" id="PS51468"/>
    </source>
</evidence>
<dbReference type="Gene3D" id="3.40.50.410">
    <property type="entry name" value="von Willebrand factor, type A domain"/>
    <property type="match status" value="1"/>
</dbReference>
<reference evidence="4" key="1">
    <citation type="submission" date="2022-03" db="EMBL/GenBank/DDBJ databases">
        <authorList>
            <person name="Alioto T."/>
            <person name="Alioto T."/>
            <person name="Gomez Garrido J."/>
        </authorList>
    </citation>
    <scope>NUCLEOTIDE SEQUENCE</scope>
</reference>